<accession>A0A813S4V4</accession>
<reference evidence="3" key="1">
    <citation type="submission" date="2021-02" db="EMBL/GenBank/DDBJ databases">
        <authorList>
            <person name="Nowell W R."/>
        </authorList>
    </citation>
    <scope>NUCLEOTIDE SEQUENCE</scope>
</reference>
<evidence type="ECO:0000313" key="5">
    <source>
        <dbReference type="Proteomes" id="UP000663828"/>
    </source>
</evidence>
<keyword evidence="2" id="KW-0472">Membrane</keyword>
<evidence type="ECO:0000256" key="2">
    <source>
        <dbReference type="SAM" id="Phobius"/>
    </source>
</evidence>
<dbReference type="PANTHER" id="PTHR31806">
    <property type="entry name" value="PURINE-CYTOSINE PERMEASE FCY2-RELATED"/>
    <property type="match status" value="1"/>
</dbReference>
<name>A0A813S4V4_ADIRI</name>
<evidence type="ECO:0000313" key="4">
    <source>
        <dbReference type="EMBL" id="CAF1526321.1"/>
    </source>
</evidence>
<gene>
    <name evidence="3" type="ORF">EDS130_LOCUS4276</name>
    <name evidence="4" type="ORF">XAT740_LOCUS41134</name>
</gene>
<keyword evidence="2" id="KW-0812">Transmembrane</keyword>
<keyword evidence="1" id="KW-0813">Transport</keyword>
<protein>
    <submittedName>
        <fullName evidence="3">Uncharacterized protein</fullName>
    </submittedName>
</protein>
<feature type="transmembrane region" description="Helical" evidence="2">
    <location>
        <begin position="73"/>
        <end position="106"/>
    </location>
</feature>
<dbReference type="EMBL" id="CAJNOR010004770">
    <property type="protein sequence ID" value="CAF1526321.1"/>
    <property type="molecule type" value="Genomic_DNA"/>
</dbReference>
<organism evidence="3 6">
    <name type="scientific">Adineta ricciae</name>
    <name type="common">Rotifer</name>
    <dbReference type="NCBI Taxonomy" id="249248"/>
    <lineage>
        <taxon>Eukaryota</taxon>
        <taxon>Metazoa</taxon>
        <taxon>Spiralia</taxon>
        <taxon>Gnathifera</taxon>
        <taxon>Rotifera</taxon>
        <taxon>Eurotatoria</taxon>
        <taxon>Bdelloidea</taxon>
        <taxon>Adinetida</taxon>
        <taxon>Adinetidae</taxon>
        <taxon>Adineta</taxon>
    </lineage>
</organism>
<evidence type="ECO:0000313" key="3">
    <source>
        <dbReference type="EMBL" id="CAF0789594.1"/>
    </source>
</evidence>
<dbReference type="GO" id="GO:0005886">
    <property type="term" value="C:plasma membrane"/>
    <property type="evidence" value="ECO:0007669"/>
    <property type="project" value="TreeGrafter"/>
</dbReference>
<proteinExistence type="predicted"/>
<sequence>MSQIEIFAYTFLGIFLEMNNVVGLLGAALGVSPHFLLIIFALSAIASNIRHIYSFSLASRTISLTLEQIPRIFYAVMAILAAYNFNAALMAFLDMFSCFCLISVVVICEEHLIFRRCSYQNYDFNLWNHRKVLSMMSSELCEGHISNVDQI</sequence>
<dbReference type="Proteomes" id="UP000663828">
    <property type="component" value="Unassembled WGS sequence"/>
</dbReference>
<evidence type="ECO:0000256" key="1">
    <source>
        <dbReference type="ARBA" id="ARBA00022448"/>
    </source>
</evidence>
<dbReference type="GO" id="GO:0022857">
    <property type="term" value="F:transmembrane transporter activity"/>
    <property type="evidence" value="ECO:0007669"/>
    <property type="project" value="InterPro"/>
</dbReference>
<dbReference type="PANTHER" id="PTHR31806:SF1">
    <property type="entry name" value="PURINE-CYTOSINE PERMEASE FCY2-RELATED"/>
    <property type="match status" value="1"/>
</dbReference>
<comment type="caution">
    <text evidence="3">The sequence shown here is derived from an EMBL/GenBank/DDBJ whole genome shotgun (WGS) entry which is preliminary data.</text>
</comment>
<dbReference type="Proteomes" id="UP000663852">
    <property type="component" value="Unassembled WGS sequence"/>
</dbReference>
<evidence type="ECO:0000313" key="6">
    <source>
        <dbReference type="Proteomes" id="UP000663852"/>
    </source>
</evidence>
<dbReference type="OrthoDB" id="2116389at2759"/>
<keyword evidence="5" id="KW-1185">Reference proteome</keyword>
<dbReference type="EMBL" id="CAJNOJ010000011">
    <property type="protein sequence ID" value="CAF0789594.1"/>
    <property type="molecule type" value="Genomic_DNA"/>
</dbReference>
<keyword evidence="2" id="KW-1133">Transmembrane helix</keyword>
<dbReference type="InterPro" id="IPR026030">
    <property type="entry name" value="Pur-cyt_permease_Fcy2/21/22"/>
</dbReference>
<dbReference type="AlphaFoldDB" id="A0A813S4V4"/>
<dbReference type="Gene3D" id="1.10.4160.10">
    <property type="entry name" value="Hydantoin permease"/>
    <property type="match status" value="1"/>
</dbReference>